<sequence length="155" mass="16827">MLATGLYLGPTVAFSAYSASATIFLNISYAAPVLVLLIRGRGILHAEGKSPVGFRMNHAVGVIANWTSVLFVGVTSVVILLLSNGLSDQFQYHEYVSKQKRSQKLPTDRLLIDYVPAVIGIFVLIVGVHWFALGKKFQGPVSQTARLCGELLSTY</sequence>
<protein>
    <submittedName>
        <fullName evidence="2">Uncharacterized protein</fullName>
    </submittedName>
</protein>
<proteinExistence type="predicted"/>
<accession>A0ABR0DZD3</accession>
<dbReference type="EMBL" id="JAXOVC010000013">
    <property type="protein sequence ID" value="KAK4494536.1"/>
    <property type="molecule type" value="Genomic_DNA"/>
</dbReference>
<evidence type="ECO:0000313" key="3">
    <source>
        <dbReference type="Proteomes" id="UP001305779"/>
    </source>
</evidence>
<evidence type="ECO:0000313" key="2">
    <source>
        <dbReference type="EMBL" id="KAK4494536.1"/>
    </source>
</evidence>
<comment type="caution">
    <text evidence="2">The sequence shown here is derived from an EMBL/GenBank/DDBJ whole genome shotgun (WGS) entry which is preliminary data.</text>
</comment>
<name>A0ABR0DZD3_ZASCE</name>
<keyword evidence="1" id="KW-0812">Transmembrane</keyword>
<dbReference type="Proteomes" id="UP001305779">
    <property type="component" value="Unassembled WGS sequence"/>
</dbReference>
<gene>
    <name evidence="2" type="ORF">PRZ48_013892</name>
</gene>
<feature type="transmembrane region" description="Helical" evidence="1">
    <location>
        <begin position="114"/>
        <end position="133"/>
    </location>
</feature>
<keyword evidence="1" id="KW-1133">Transmembrane helix</keyword>
<organism evidence="2 3">
    <name type="scientific">Zasmidium cellare</name>
    <name type="common">Wine cellar mold</name>
    <name type="synonym">Racodium cellare</name>
    <dbReference type="NCBI Taxonomy" id="395010"/>
    <lineage>
        <taxon>Eukaryota</taxon>
        <taxon>Fungi</taxon>
        <taxon>Dikarya</taxon>
        <taxon>Ascomycota</taxon>
        <taxon>Pezizomycotina</taxon>
        <taxon>Dothideomycetes</taxon>
        <taxon>Dothideomycetidae</taxon>
        <taxon>Mycosphaerellales</taxon>
        <taxon>Mycosphaerellaceae</taxon>
        <taxon>Zasmidium</taxon>
    </lineage>
</organism>
<evidence type="ECO:0000256" key="1">
    <source>
        <dbReference type="SAM" id="Phobius"/>
    </source>
</evidence>
<feature type="transmembrane region" description="Helical" evidence="1">
    <location>
        <begin position="12"/>
        <end position="38"/>
    </location>
</feature>
<keyword evidence="1" id="KW-0472">Membrane</keyword>
<keyword evidence="3" id="KW-1185">Reference proteome</keyword>
<feature type="transmembrane region" description="Helical" evidence="1">
    <location>
        <begin position="59"/>
        <end position="82"/>
    </location>
</feature>
<reference evidence="2 3" key="1">
    <citation type="journal article" date="2023" name="G3 (Bethesda)">
        <title>A chromosome-level genome assembly of Zasmidium syzygii isolated from banana leaves.</title>
        <authorList>
            <person name="van Westerhoven A.C."/>
            <person name="Mehrabi R."/>
            <person name="Talebi R."/>
            <person name="Steentjes M.B.F."/>
            <person name="Corcolon B."/>
            <person name="Chong P.A."/>
            <person name="Kema G.H.J."/>
            <person name="Seidl M.F."/>
        </authorList>
    </citation>
    <scope>NUCLEOTIDE SEQUENCE [LARGE SCALE GENOMIC DNA]</scope>
    <source>
        <strain evidence="2 3">P124</strain>
    </source>
</reference>